<dbReference type="RefSeq" id="WP_197309381.1">
    <property type="nucleotide sequence ID" value="NZ_JADZLT010000036.1"/>
</dbReference>
<evidence type="ECO:0000256" key="6">
    <source>
        <dbReference type="ARBA" id="ARBA00022777"/>
    </source>
</evidence>
<evidence type="ECO:0000256" key="4">
    <source>
        <dbReference type="ARBA" id="ARBA00022723"/>
    </source>
</evidence>
<dbReference type="InterPro" id="IPR050187">
    <property type="entry name" value="Lipid_Phosphate_FormReg"/>
</dbReference>
<dbReference type="Pfam" id="PF00781">
    <property type="entry name" value="DAGK_cat"/>
    <property type="match status" value="1"/>
</dbReference>
<organism evidence="13 14">
    <name type="scientific">Methylobrevis albus</name>
    <dbReference type="NCBI Taxonomy" id="2793297"/>
    <lineage>
        <taxon>Bacteria</taxon>
        <taxon>Pseudomonadati</taxon>
        <taxon>Pseudomonadota</taxon>
        <taxon>Alphaproteobacteria</taxon>
        <taxon>Hyphomicrobiales</taxon>
        <taxon>Pleomorphomonadaceae</taxon>
        <taxon>Methylobrevis</taxon>
    </lineage>
</organism>
<proteinExistence type="predicted"/>
<dbReference type="NCBIfam" id="TIGR00147">
    <property type="entry name" value="YegS/Rv2252/BmrU family lipid kinase"/>
    <property type="match status" value="1"/>
</dbReference>
<dbReference type="GO" id="GO:0046872">
    <property type="term" value="F:metal ion binding"/>
    <property type="evidence" value="ECO:0007669"/>
    <property type="project" value="UniProtKB-KW"/>
</dbReference>
<evidence type="ECO:0000256" key="3">
    <source>
        <dbReference type="ARBA" id="ARBA00022679"/>
    </source>
</evidence>
<evidence type="ECO:0000259" key="12">
    <source>
        <dbReference type="PROSITE" id="PS50146"/>
    </source>
</evidence>
<evidence type="ECO:0000256" key="7">
    <source>
        <dbReference type="ARBA" id="ARBA00022840"/>
    </source>
</evidence>
<keyword evidence="9" id="KW-0443">Lipid metabolism</keyword>
<evidence type="ECO:0000256" key="8">
    <source>
        <dbReference type="ARBA" id="ARBA00022842"/>
    </source>
</evidence>
<dbReference type="Gene3D" id="3.40.50.10330">
    <property type="entry name" value="Probable inorganic polyphosphate/atp-NAD kinase, domain 1"/>
    <property type="match status" value="1"/>
</dbReference>
<dbReference type="InterPro" id="IPR045540">
    <property type="entry name" value="YegS/DAGK_C"/>
</dbReference>
<dbReference type="InterPro" id="IPR001206">
    <property type="entry name" value="Diacylglycerol_kinase_cat_dom"/>
</dbReference>
<dbReference type="SMART" id="SM00046">
    <property type="entry name" value="DAGKc"/>
    <property type="match status" value="1"/>
</dbReference>
<evidence type="ECO:0000256" key="10">
    <source>
        <dbReference type="ARBA" id="ARBA00023209"/>
    </source>
</evidence>
<keyword evidence="11" id="KW-1208">Phospholipid metabolism</keyword>
<dbReference type="GO" id="GO:0005886">
    <property type="term" value="C:plasma membrane"/>
    <property type="evidence" value="ECO:0007669"/>
    <property type="project" value="TreeGrafter"/>
</dbReference>
<keyword evidence="10" id="KW-0594">Phospholipid biosynthesis</keyword>
<keyword evidence="5" id="KW-0547">Nucleotide-binding</keyword>
<keyword evidence="4" id="KW-0479">Metal-binding</keyword>
<dbReference type="NCBIfam" id="NF009604">
    <property type="entry name" value="PRK13057.1"/>
    <property type="match status" value="1"/>
</dbReference>
<accession>A0A931MX48</accession>
<keyword evidence="14" id="KW-1185">Reference proteome</keyword>
<dbReference type="GO" id="GO:0016301">
    <property type="term" value="F:kinase activity"/>
    <property type="evidence" value="ECO:0007669"/>
    <property type="project" value="UniProtKB-KW"/>
</dbReference>
<dbReference type="GO" id="GO:0008654">
    <property type="term" value="P:phospholipid biosynthetic process"/>
    <property type="evidence" value="ECO:0007669"/>
    <property type="project" value="UniProtKB-KW"/>
</dbReference>
<dbReference type="Proteomes" id="UP000631694">
    <property type="component" value="Unassembled WGS sequence"/>
</dbReference>
<dbReference type="Pfam" id="PF19279">
    <property type="entry name" value="YegS_C"/>
    <property type="match status" value="1"/>
</dbReference>
<evidence type="ECO:0000256" key="5">
    <source>
        <dbReference type="ARBA" id="ARBA00022741"/>
    </source>
</evidence>
<protein>
    <submittedName>
        <fullName evidence="13">Lipid kinase</fullName>
    </submittedName>
</protein>
<keyword evidence="6 13" id="KW-0418">Kinase</keyword>
<evidence type="ECO:0000256" key="1">
    <source>
        <dbReference type="ARBA" id="ARBA00001946"/>
    </source>
</evidence>
<evidence type="ECO:0000313" key="14">
    <source>
        <dbReference type="Proteomes" id="UP000631694"/>
    </source>
</evidence>
<evidence type="ECO:0000256" key="9">
    <source>
        <dbReference type="ARBA" id="ARBA00023098"/>
    </source>
</evidence>
<dbReference type="InterPro" id="IPR016064">
    <property type="entry name" value="NAD/diacylglycerol_kinase_sf"/>
</dbReference>
<comment type="caution">
    <text evidence="13">The sequence shown here is derived from an EMBL/GenBank/DDBJ whole genome shotgun (WGS) entry which is preliminary data.</text>
</comment>
<name>A0A931MX48_9HYPH</name>
<dbReference type="GO" id="GO:0005524">
    <property type="term" value="F:ATP binding"/>
    <property type="evidence" value="ECO:0007669"/>
    <property type="project" value="UniProtKB-KW"/>
</dbReference>
<evidence type="ECO:0000256" key="2">
    <source>
        <dbReference type="ARBA" id="ARBA00022516"/>
    </source>
</evidence>
<gene>
    <name evidence="13" type="ORF">I5731_00430</name>
</gene>
<evidence type="ECO:0000313" key="13">
    <source>
        <dbReference type="EMBL" id="MBH0236275.1"/>
    </source>
</evidence>
<reference evidence="13" key="1">
    <citation type="submission" date="2020-12" db="EMBL/GenBank/DDBJ databases">
        <title>Methylobrevis albus sp. nov., isolated from fresh water lack sediment.</title>
        <authorList>
            <person name="Zou Q."/>
        </authorList>
    </citation>
    <scope>NUCLEOTIDE SEQUENCE</scope>
    <source>
        <strain evidence="13">L22</strain>
    </source>
</reference>
<dbReference type="InterPro" id="IPR005218">
    <property type="entry name" value="Diacylglycerol/lipid_kinase"/>
</dbReference>
<feature type="domain" description="DAGKc" evidence="12">
    <location>
        <begin position="7"/>
        <end position="134"/>
    </location>
</feature>
<keyword evidence="7" id="KW-0067">ATP-binding</keyword>
<dbReference type="PANTHER" id="PTHR12358">
    <property type="entry name" value="SPHINGOSINE KINASE"/>
    <property type="match status" value="1"/>
</dbReference>
<dbReference type="SUPFAM" id="SSF111331">
    <property type="entry name" value="NAD kinase/diacylglycerol kinase-like"/>
    <property type="match status" value="1"/>
</dbReference>
<dbReference type="EMBL" id="JADZLT010000036">
    <property type="protein sequence ID" value="MBH0236275.1"/>
    <property type="molecule type" value="Genomic_DNA"/>
</dbReference>
<dbReference type="InterPro" id="IPR017438">
    <property type="entry name" value="ATP-NAD_kinase_N"/>
</dbReference>
<evidence type="ECO:0000256" key="11">
    <source>
        <dbReference type="ARBA" id="ARBA00023264"/>
    </source>
</evidence>
<sequence>MLMTASAPRRKALVIVNRRARRGSEAIDDALDRLDDGGIDLVAVESAEPEAIADHIERHRADIDLVIAGGGDGTLNGVAQLLHGGELPLGILPLGTANDLARTLGIRPELDHAVDVILAGHIRRLDLGEVNGRVFFNVASLGYSVELAKNLTSEAKKRWGAFGYAIAAMRVLGQMRPFTVFIEEGGVTRRAKTLQIAVGNGRFYGGGMVVEESARPDDGSLDVYSLEFENWWQLPAIVPALRRGQQGRHPAVRTLKTHELTIRARRPHQVNADGEIVTVTPATFKVVPKAIGIYAPLDIGLK</sequence>
<dbReference type="AlphaFoldDB" id="A0A931MX48"/>
<keyword evidence="8" id="KW-0460">Magnesium</keyword>
<keyword evidence="3" id="KW-0808">Transferase</keyword>
<comment type="cofactor">
    <cofactor evidence="1">
        <name>Mg(2+)</name>
        <dbReference type="ChEBI" id="CHEBI:18420"/>
    </cofactor>
</comment>
<dbReference type="PROSITE" id="PS50146">
    <property type="entry name" value="DAGK"/>
    <property type="match status" value="1"/>
</dbReference>
<keyword evidence="2" id="KW-0444">Lipid biosynthesis</keyword>
<dbReference type="Gene3D" id="2.60.200.40">
    <property type="match status" value="1"/>
</dbReference>
<dbReference type="PANTHER" id="PTHR12358:SF106">
    <property type="entry name" value="LIPID KINASE YEGS"/>
    <property type="match status" value="1"/>
</dbReference>